<keyword evidence="4" id="KW-0804">Transcription</keyword>
<dbReference type="GO" id="GO:0003700">
    <property type="term" value="F:DNA-binding transcription factor activity"/>
    <property type="evidence" value="ECO:0007669"/>
    <property type="project" value="InterPro"/>
</dbReference>
<dbReference type="InterPro" id="IPR036390">
    <property type="entry name" value="WH_DNA-bd_sf"/>
</dbReference>
<evidence type="ECO:0000313" key="6">
    <source>
        <dbReference type="EMBL" id="SEN46233.1"/>
    </source>
</evidence>
<dbReference type="PRINTS" id="PR00039">
    <property type="entry name" value="HTHLYSR"/>
</dbReference>
<accession>A0A1H8GQF1</accession>
<dbReference type="Pfam" id="PF03466">
    <property type="entry name" value="LysR_substrate"/>
    <property type="match status" value="1"/>
</dbReference>
<evidence type="ECO:0000259" key="5">
    <source>
        <dbReference type="PROSITE" id="PS50931"/>
    </source>
</evidence>
<dbReference type="AlphaFoldDB" id="A0A1H8GQF1"/>
<gene>
    <name evidence="6" type="ORF">SAMN04488134_101140</name>
</gene>
<proteinExistence type="inferred from homology"/>
<keyword evidence="2" id="KW-0805">Transcription regulation</keyword>
<sequence length="285" mass="31975">MNIRQLQYFIAIVEQGTILAAANYLGISQPPLSAQLKQLETTLQVKLINRGARKITLTEAGRVLYKRANAIISLANTTIHELTHFQDGQTQTLRLGIISSVGSSLFDHRLQQFCYSHPHIVFDIHEGNTYELLEKLDQDQIDLAIVRSPFQTDGYDCQTLAPEPMVAVATSNFLKNEPEYISVSALQNKPLIYYRRMEHVIISSFLKKEIEPITRCICDDARTALSWAKAGIGIAIVPNSIASLANKEGIIKKEINEKDLFSAIKIVKRSNKQSTQIMSDLIAMF</sequence>
<dbReference type="Gene3D" id="1.10.10.10">
    <property type="entry name" value="Winged helix-like DNA-binding domain superfamily/Winged helix DNA-binding domain"/>
    <property type="match status" value="1"/>
</dbReference>
<dbReference type="Pfam" id="PF00126">
    <property type="entry name" value="HTH_1"/>
    <property type="match status" value="1"/>
</dbReference>
<comment type="similarity">
    <text evidence="1">Belongs to the LysR transcriptional regulatory family.</text>
</comment>
<dbReference type="InterPro" id="IPR036388">
    <property type="entry name" value="WH-like_DNA-bd_sf"/>
</dbReference>
<protein>
    <submittedName>
        <fullName evidence="6">DNA-binding transcriptional regulator, LysR family</fullName>
    </submittedName>
</protein>
<dbReference type="SUPFAM" id="SSF53850">
    <property type="entry name" value="Periplasmic binding protein-like II"/>
    <property type="match status" value="1"/>
</dbReference>
<dbReference type="STRING" id="872970.SAMN04488134_101140"/>
<dbReference type="GO" id="GO:0003677">
    <property type="term" value="F:DNA binding"/>
    <property type="evidence" value="ECO:0007669"/>
    <property type="project" value="UniProtKB-KW"/>
</dbReference>
<evidence type="ECO:0000256" key="2">
    <source>
        <dbReference type="ARBA" id="ARBA00023015"/>
    </source>
</evidence>
<organism evidence="6 7">
    <name type="scientific">Amphibacillus marinus</name>
    <dbReference type="NCBI Taxonomy" id="872970"/>
    <lineage>
        <taxon>Bacteria</taxon>
        <taxon>Bacillati</taxon>
        <taxon>Bacillota</taxon>
        <taxon>Bacilli</taxon>
        <taxon>Bacillales</taxon>
        <taxon>Bacillaceae</taxon>
        <taxon>Amphibacillus</taxon>
    </lineage>
</organism>
<evidence type="ECO:0000256" key="4">
    <source>
        <dbReference type="ARBA" id="ARBA00023163"/>
    </source>
</evidence>
<dbReference type="PROSITE" id="PS50931">
    <property type="entry name" value="HTH_LYSR"/>
    <property type="match status" value="1"/>
</dbReference>
<dbReference type="EMBL" id="FODJ01000001">
    <property type="protein sequence ID" value="SEN46233.1"/>
    <property type="molecule type" value="Genomic_DNA"/>
</dbReference>
<dbReference type="FunFam" id="1.10.10.10:FF:000001">
    <property type="entry name" value="LysR family transcriptional regulator"/>
    <property type="match status" value="1"/>
</dbReference>
<dbReference type="OrthoDB" id="9803735at2"/>
<evidence type="ECO:0000256" key="3">
    <source>
        <dbReference type="ARBA" id="ARBA00023125"/>
    </source>
</evidence>
<dbReference type="PANTHER" id="PTHR30419:SF28">
    <property type="entry name" value="HTH-TYPE TRANSCRIPTIONAL REGULATOR BSDA"/>
    <property type="match status" value="1"/>
</dbReference>
<reference evidence="6 7" key="1">
    <citation type="submission" date="2016-10" db="EMBL/GenBank/DDBJ databases">
        <authorList>
            <person name="de Groot N.N."/>
        </authorList>
    </citation>
    <scope>NUCLEOTIDE SEQUENCE [LARGE SCALE GENOMIC DNA]</scope>
    <source>
        <strain evidence="6 7">CGMCC 1.10434</strain>
    </source>
</reference>
<dbReference type="InterPro" id="IPR005119">
    <property type="entry name" value="LysR_subst-bd"/>
</dbReference>
<keyword evidence="7" id="KW-1185">Reference proteome</keyword>
<keyword evidence="3 6" id="KW-0238">DNA-binding</keyword>
<dbReference type="SUPFAM" id="SSF46785">
    <property type="entry name" value="Winged helix' DNA-binding domain"/>
    <property type="match status" value="1"/>
</dbReference>
<dbReference type="Gene3D" id="3.40.190.10">
    <property type="entry name" value="Periplasmic binding protein-like II"/>
    <property type="match status" value="2"/>
</dbReference>
<feature type="domain" description="HTH lysR-type" evidence="5">
    <location>
        <begin position="1"/>
        <end position="58"/>
    </location>
</feature>
<evidence type="ECO:0000256" key="1">
    <source>
        <dbReference type="ARBA" id="ARBA00009437"/>
    </source>
</evidence>
<name>A0A1H8GQF1_9BACI</name>
<dbReference type="CDD" id="cd05466">
    <property type="entry name" value="PBP2_LTTR_substrate"/>
    <property type="match status" value="1"/>
</dbReference>
<dbReference type="InterPro" id="IPR000847">
    <property type="entry name" value="LysR_HTH_N"/>
</dbReference>
<evidence type="ECO:0000313" key="7">
    <source>
        <dbReference type="Proteomes" id="UP000199300"/>
    </source>
</evidence>
<dbReference type="InterPro" id="IPR050950">
    <property type="entry name" value="HTH-type_LysR_regulators"/>
</dbReference>
<dbReference type="Proteomes" id="UP000199300">
    <property type="component" value="Unassembled WGS sequence"/>
</dbReference>
<dbReference type="GO" id="GO:0005829">
    <property type="term" value="C:cytosol"/>
    <property type="evidence" value="ECO:0007669"/>
    <property type="project" value="TreeGrafter"/>
</dbReference>
<dbReference type="PANTHER" id="PTHR30419">
    <property type="entry name" value="HTH-TYPE TRANSCRIPTIONAL REGULATOR YBHD"/>
    <property type="match status" value="1"/>
</dbReference>
<dbReference type="RefSeq" id="WP_091493615.1">
    <property type="nucleotide sequence ID" value="NZ_FODJ01000001.1"/>
</dbReference>